<dbReference type="InterPro" id="IPR017520">
    <property type="entry name" value="CHP03086"/>
</dbReference>
<dbReference type="AlphaFoldDB" id="A0A7W4W1X6"/>
<dbReference type="InterPro" id="IPR017517">
    <property type="entry name" value="Maleyloyr_isom"/>
</dbReference>
<dbReference type="NCBIfam" id="TIGR03086">
    <property type="entry name" value="TIGR03086 family metal-binding protein"/>
    <property type="match status" value="1"/>
</dbReference>
<keyword evidence="3" id="KW-1185">Reference proteome</keyword>
<evidence type="ECO:0000313" key="2">
    <source>
        <dbReference type="EMBL" id="MBB3045449.1"/>
    </source>
</evidence>
<dbReference type="Proteomes" id="UP000589626">
    <property type="component" value="Unassembled WGS sequence"/>
</dbReference>
<protein>
    <submittedName>
        <fullName evidence="2">Uncharacterized protein (TIGR03086 family)</fullName>
    </submittedName>
</protein>
<dbReference type="GO" id="GO:0046872">
    <property type="term" value="F:metal ion binding"/>
    <property type="evidence" value="ECO:0007669"/>
    <property type="project" value="InterPro"/>
</dbReference>
<dbReference type="Pfam" id="PF11716">
    <property type="entry name" value="MDMPI_N"/>
    <property type="match status" value="1"/>
</dbReference>
<sequence>MTLAVSVTLGGSVELLDRSLAYTCGRLAGVRDDLLDRRTPCACWRLADLLAHMEDALDAFTEAAGGSVDVHRSRSAAGPVPTIRAKATALLGAWSRPSPGDVVIEAATGRHDLVSPLLVATAALEVTTHGWDVGRAVGEDAPIPVDLAESLLPIARAAVTRADRGIRFAPALPAPADAPADARLLAFLGRRPGRT</sequence>
<evidence type="ECO:0000313" key="3">
    <source>
        <dbReference type="Proteomes" id="UP000589626"/>
    </source>
</evidence>
<gene>
    <name evidence="2" type="ORF">FHU40_005306</name>
</gene>
<accession>A0A7W4W1X6</accession>
<evidence type="ECO:0000259" key="1">
    <source>
        <dbReference type="Pfam" id="PF11716"/>
    </source>
</evidence>
<name>A0A7W4W1X6_9ACTN</name>
<dbReference type="InterPro" id="IPR034660">
    <property type="entry name" value="DinB/YfiT-like"/>
</dbReference>
<comment type="caution">
    <text evidence="2">The sequence shown here is derived from an EMBL/GenBank/DDBJ whole genome shotgun (WGS) entry which is preliminary data.</text>
</comment>
<dbReference type="InterPro" id="IPR024344">
    <property type="entry name" value="MDMPI_metal-binding"/>
</dbReference>
<reference evidence="2 3" key="1">
    <citation type="submission" date="2020-08" db="EMBL/GenBank/DDBJ databases">
        <title>Sequencing the genomes of 1000 actinobacteria strains.</title>
        <authorList>
            <person name="Klenk H.-P."/>
        </authorList>
    </citation>
    <scope>NUCLEOTIDE SEQUENCE [LARGE SCALE GENOMIC DNA]</scope>
    <source>
        <strain evidence="2 3">DSM 105498</strain>
    </source>
</reference>
<organism evidence="2 3">
    <name type="scientific">Nocardioides soli</name>
    <dbReference type="NCBI Taxonomy" id="1036020"/>
    <lineage>
        <taxon>Bacteria</taxon>
        <taxon>Bacillati</taxon>
        <taxon>Actinomycetota</taxon>
        <taxon>Actinomycetes</taxon>
        <taxon>Propionibacteriales</taxon>
        <taxon>Nocardioidaceae</taxon>
        <taxon>Nocardioides</taxon>
    </lineage>
</organism>
<dbReference type="EMBL" id="JACHWR010000008">
    <property type="protein sequence ID" value="MBB3045449.1"/>
    <property type="molecule type" value="Genomic_DNA"/>
</dbReference>
<dbReference type="SUPFAM" id="SSF109854">
    <property type="entry name" value="DinB/YfiT-like putative metalloenzymes"/>
    <property type="match status" value="1"/>
</dbReference>
<feature type="domain" description="Mycothiol-dependent maleylpyruvate isomerase metal-binding" evidence="1">
    <location>
        <begin position="25"/>
        <end position="133"/>
    </location>
</feature>
<dbReference type="NCBIfam" id="TIGR03083">
    <property type="entry name" value="maleylpyruvate isomerase family mycothiol-dependent enzyme"/>
    <property type="match status" value="1"/>
</dbReference>
<proteinExistence type="predicted"/>